<dbReference type="EMBL" id="RJUF01000037">
    <property type="protein sequence ID" value="MCP9763723.1"/>
    <property type="molecule type" value="Genomic_DNA"/>
</dbReference>
<keyword evidence="14" id="KW-1185">Reference proteome</keyword>
<feature type="domain" description="TonB-dependent receptor-like beta-barrel" evidence="11">
    <location>
        <begin position="418"/>
        <end position="1006"/>
    </location>
</feature>
<dbReference type="Pfam" id="PF07715">
    <property type="entry name" value="Plug"/>
    <property type="match status" value="1"/>
</dbReference>
<dbReference type="InterPro" id="IPR023997">
    <property type="entry name" value="TonB-dep_OMP_SusC/RagA_CS"/>
</dbReference>
<comment type="caution">
    <text evidence="13">The sequence shown here is derived from an EMBL/GenBank/DDBJ whole genome shotgun (WGS) entry which is preliminary data.</text>
</comment>
<dbReference type="InterPro" id="IPR036942">
    <property type="entry name" value="Beta-barrel_TonB_sf"/>
</dbReference>
<keyword evidence="3 8" id="KW-1134">Transmembrane beta strand</keyword>
<comment type="similarity">
    <text evidence="8 9">Belongs to the TonB-dependent receptor family.</text>
</comment>
<dbReference type="SUPFAM" id="SSF49464">
    <property type="entry name" value="Carboxypeptidase regulatory domain-like"/>
    <property type="match status" value="1"/>
</dbReference>
<evidence type="ECO:0000256" key="3">
    <source>
        <dbReference type="ARBA" id="ARBA00022452"/>
    </source>
</evidence>
<evidence type="ECO:0000259" key="12">
    <source>
        <dbReference type="Pfam" id="PF07715"/>
    </source>
</evidence>
<dbReference type="InterPro" id="IPR039426">
    <property type="entry name" value="TonB-dep_rcpt-like"/>
</dbReference>
<accession>A0AAE3H2I5</accession>
<evidence type="ECO:0000259" key="11">
    <source>
        <dbReference type="Pfam" id="PF00593"/>
    </source>
</evidence>
<keyword evidence="6 8" id="KW-0472">Membrane</keyword>
<keyword evidence="4 8" id="KW-0812">Transmembrane</keyword>
<reference evidence="13 14" key="1">
    <citation type="submission" date="2018-11" db="EMBL/GenBank/DDBJ databases">
        <title>Novel bacteria species description.</title>
        <authorList>
            <person name="Han J.-H."/>
        </authorList>
    </citation>
    <scope>NUCLEOTIDE SEQUENCE [LARGE SCALE GENOMIC DNA]</scope>
    <source>
        <strain evidence="13 14">KCTC23259</strain>
    </source>
</reference>
<evidence type="ECO:0000313" key="14">
    <source>
        <dbReference type="Proteomes" id="UP001204144"/>
    </source>
</evidence>
<feature type="chain" id="PRO_5042145071" evidence="10">
    <location>
        <begin position="21"/>
        <end position="1046"/>
    </location>
</feature>
<dbReference type="InterPro" id="IPR023996">
    <property type="entry name" value="TonB-dep_OMP_SusC/RagA"/>
</dbReference>
<organism evidence="13 14">
    <name type="scientific">Lacihabitans soyangensis</name>
    <dbReference type="NCBI Taxonomy" id="869394"/>
    <lineage>
        <taxon>Bacteria</taxon>
        <taxon>Pseudomonadati</taxon>
        <taxon>Bacteroidota</taxon>
        <taxon>Cytophagia</taxon>
        <taxon>Cytophagales</taxon>
        <taxon>Leadbetterellaceae</taxon>
        <taxon>Lacihabitans</taxon>
    </lineage>
</organism>
<dbReference type="Gene3D" id="2.60.40.1120">
    <property type="entry name" value="Carboxypeptidase-like, regulatory domain"/>
    <property type="match status" value="1"/>
</dbReference>
<feature type="signal peptide" evidence="10">
    <location>
        <begin position="1"/>
        <end position="20"/>
    </location>
</feature>
<evidence type="ECO:0000256" key="10">
    <source>
        <dbReference type="SAM" id="SignalP"/>
    </source>
</evidence>
<gene>
    <name evidence="13" type="ORF">EGI31_12240</name>
</gene>
<dbReference type="NCBIfam" id="TIGR04056">
    <property type="entry name" value="OMP_RagA_SusC"/>
    <property type="match status" value="1"/>
</dbReference>
<keyword evidence="7 8" id="KW-0998">Cell outer membrane</keyword>
<dbReference type="Gene3D" id="2.170.130.10">
    <property type="entry name" value="TonB-dependent receptor, plug domain"/>
    <property type="match status" value="1"/>
</dbReference>
<sequence length="1046" mass="116607">MKKIYLLLSALFLCMQIVTAQTGQLTGKVSDPSGEGLPGVSVKVKGTSQGTVTDGSGNYSINISSKNAVLVFSSIGYINKEEVVGTRNQINVSLAEDSQSLNEVVVVGYGTMKKSDLTGAVGQIKATKMENENPRTVQDMLRGNTPGLDVSNNASPRGGGSFLIRGRASLTAATSPLIVVDGVIYPGSLNDINPNDIETVDVLKDASSAAVFGARSANGVILVTTKKGKSGKPQITLNSNFAMNKVGKFNHILNGEDFLKWRGDVLWSMNGHDPAKRHTFYDPRNLPSDVSMAQWLGSDKGDPVDVWLNRIKLLPVEIANYKAGRVTDWEDILINDNAIQQDHTVGISGSTPSTNYYMSLGYLTNEGLSVGDVFKTFRARVNLENKITKFLSVGLNLQFANRDESSIPIDLGNAIRTTPFGQLYQDDGVTLRQSTNDDVGNNTNPFLDQVFNSRDRRVNNLFSSIFIKGDLGYGFSYQINYTPRFEFLNYLDHISANKPGITNRRGISRRENSTSFQWQLDNILRWNKSFGKHNFDATFLVNAEKAQIWQNVINAENYSPSDNLLYHNVGAATLFPSITSNDTYFTGDALMGRINYNFSSRYFLTATLRRDGYSGFGAANQRAMFPSLAVGWQFTDEKIFKGLQKYLDYGKLRISYGVNGNREILNGDGSANRFASLSALSTGVYSYTTPGGATFNTGTVRTTNMPNPNLKWEKNSSYNFGLDFGILNSKISGSVDYYIRETNDLLLFRSLPNVTGFASVISNLGSVGNNGLEVAINTENYKKKNFVWRSNVSFWTNNNKILKLYGAVPVKDASGNVSMIDQDDRANGWFIGKPINQIWDYKVLGVWQESERDLAKTYGFTPGDFKLEDLNKDGKYTIDDRQFLGHQNPLFSFNLRNEFNVYKNFDFSFSLYGRIGQNTAYNEAKNVDLFYDRSQFYKRPYWTPENPINDYAKMMSAAGGAVAYTVWRKSSFVRLNNISLAYTLPKAMANKIKFESMKFYVNVSNLAVFTPWDYFDPESRANTETNDAFYQNLMPRTSTLGLNITF</sequence>
<keyword evidence="5 9" id="KW-0798">TonB box</keyword>
<dbReference type="Gene3D" id="2.40.170.20">
    <property type="entry name" value="TonB-dependent receptor, beta-barrel domain"/>
    <property type="match status" value="1"/>
</dbReference>
<dbReference type="AlphaFoldDB" id="A0AAE3H2I5"/>
<keyword evidence="2 8" id="KW-0813">Transport</keyword>
<dbReference type="InterPro" id="IPR008969">
    <property type="entry name" value="CarboxyPept-like_regulatory"/>
</dbReference>
<keyword evidence="10" id="KW-0732">Signal</keyword>
<evidence type="ECO:0000256" key="1">
    <source>
        <dbReference type="ARBA" id="ARBA00004571"/>
    </source>
</evidence>
<evidence type="ECO:0000256" key="4">
    <source>
        <dbReference type="ARBA" id="ARBA00022692"/>
    </source>
</evidence>
<evidence type="ECO:0000256" key="5">
    <source>
        <dbReference type="ARBA" id="ARBA00023077"/>
    </source>
</evidence>
<dbReference type="NCBIfam" id="TIGR04057">
    <property type="entry name" value="SusC_RagA_signa"/>
    <property type="match status" value="1"/>
</dbReference>
<dbReference type="Pfam" id="PF00593">
    <property type="entry name" value="TonB_dep_Rec_b-barrel"/>
    <property type="match status" value="1"/>
</dbReference>
<dbReference type="PROSITE" id="PS52016">
    <property type="entry name" value="TONB_DEPENDENT_REC_3"/>
    <property type="match status" value="1"/>
</dbReference>
<evidence type="ECO:0000256" key="9">
    <source>
        <dbReference type="RuleBase" id="RU003357"/>
    </source>
</evidence>
<dbReference type="InterPro" id="IPR037066">
    <property type="entry name" value="Plug_dom_sf"/>
</dbReference>
<dbReference type="RefSeq" id="WP_255037495.1">
    <property type="nucleotide sequence ID" value="NZ_RJUF01000037.1"/>
</dbReference>
<evidence type="ECO:0000256" key="8">
    <source>
        <dbReference type="PROSITE-ProRule" id="PRU01360"/>
    </source>
</evidence>
<evidence type="ECO:0000256" key="2">
    <source>
        <dbReference type="ARBA" id="ARBA00022448"/>
    </source>
</evidence>
<protein>
    <submittedName>
        <fullName evidence="13">TonB-dependent receptor</fullName>
    </submittedName>
</protein>
<dbReference type="Pfam" id="PF13715">
    <property type="entry name" value="CarbopepD_reg_2"/>
    <property type="match status" value="1"/>
</dbReference>
<dbReference type="SUPFAM" id="SSF56935">
    <property type="entry name" value="Porins"/>
    <property type="match status" value="1"/>
</dbReference>
<dbReference type="GO" id="GO:0009279">
    <property type="term" value="C:cell outer membrane"/>
    <property type="evidence" value="ECO:0007669"/>
    <property type="project" value="UniProtKB-SubCell"/>
</dbReference>
<comment type="subcellular location">
    <subcellularLocation>
        <location evidence="1 8">Cell outer membrane</location>
        <topology evidence="1 8">Multi-pass membrane protein</topology>
    </subcellularLocation>
</comment>
<evidence type="ECO:0000256" key="6">
    <source>
        <dbReference type="ARBA" id="ARBA00023136"/>
    </source>
</evidence>
<dbReference type="Proteomes" id="UP001204144">
    <property type="component" value="Unassembled WGS sequence"/>
</dbReference>
<evidence type="ECO:0000256" key="7">
    <source>
        <dbReference type="ARBA" id="ARBA00023237"/>
    </source>
</evidence>
<keyword evidence="13" id="KW-0675">Receptor</keyword>
<feature type="domain" description="TonB-dependent receptor plug" evidence="12">
    <location>
        <begin position="114"/>
        <end position="220"/>
    </location>
</feature>
<proteinExistence type="inferred from homology"/>
<evidence type="ECO:0000313" key="13">
    <source>
        <dbReference type="EMBL" id="MCP9763723.1"/>
    </source>
</evidence>
<dbReference type="InterPro" id="IPR012910">
    <property type="entry name" value="Plug_dom"/>
</dbReference>
<name>A0AAE3H2I5_9BACT</name>
<dbReference type="InterPro" id="IPR000531">
    <property type="entry name" value="Beta-barrel_TonB"/>
</dbReference>